<dbReference type="Gene3D" id="3.10.290.10">
    <property type="entry name" value="RNA-binding S4 domain"/>
    <property type="match status" value="1"/>
</dbReference>
<dbReference type="NCBIfam" id="TIGR00093">
    <property type="entry name" value="pseudouridine synthase"/>
    <property type="match status" value="1"/>
</dbReference>
<dbReference type="InterPro" id="IPR006145">
    <property type="entry name" value="PsdUridine_synth_RsuA/RluA"/>
</dbReference>
<evidence type="ECO:0000256" key="3">
    <source>
        <dbReference type="PROSITE-ProRule" id="PRU00182"/>
    </source>
</evidence>
<accession>A0ABU8SL89</accession>
<dbReference type="EMBL" id="JAWMWH010000001">
    <property type="protein sequence ID" value="MEJ6400668.1"/>
    <property type="molecule type" value="Genomic_DNA"/>
</dbReference>
<evidence type="ECO:0000259" key="5">
    <source>
        <dbReference type="SMART" id="SM00363"/>
    </source>
</evidence>
<dbReference type="RefSeq" id="WP_339960472.1">
    <property type="nucleotide sequence ID" value="NZ_JAWMWH010000001.1"/>
</dbReference>
<evidence type="ECO:0000313" key="7">
    <source>
        <dbReference type="Proteomes" id="UP001370590"/>
    </source>
</evidence>
<comment type="caution">
    <text evidence="6">The sequence shown here is derived from an EMBL/GenBank/DDBJ whole genome shotgun (WGS) entry which is preliminary data.</text>
</comment>
<protein>
    <recommendedName>
        <fullName evidence="4">Pseudouridine synthase</fullName>
        <ecNumber evidence="4">5.4.99.-</ecNumber>
    </recommendedName>
</protein>
<dbReference type="SUPFAM" id="SSF55174">
    <property type="entry name" value="Alpha-L RNA-binding motif"/>
    <property type="match status" value="1"/>
</dbReference>
<dbReference type="InterPro" id="IPR036986">
    <property type="entry name" value="S4_RNA-bd_sf"/>
</dbReference>
<dbReference type="Gene3D" id="3.30.70.580">
    <property type="entry name" value="Pseudouridine synthase I, catalytic domain, N-terminal subdomain"/>
    <property type="match status" value="1"/>
</dbReference>
<dbReference type="SMART" id="SM00363">
    <property type="entry name" value="S4"/>
    <property type="match status" value="1"/>
</dbReference>
<dbReference type="EC" id="5.4.99.-" evidence="4"/>
<evidence type="ECO:0000256" key="1">
    <source>
        <dbReference type="ARBA" id="ARBA00008348"/>
    </source>
</evidence>
<proteinExistence type="inferred from homology"/>
<dbReference type="InterPro" id="IPR000748">
    <property type="entry name" value="PsdUridine_synth_RsuA/RluB/E/F"/>
</dbReference>
<evidence type="ECO:0000313" key="6">
    <source>
        <dbReference type="EMBL" id="MEJ6400668.1"/>
    </source>
</evidence>
<dbReference type="Proteomes" id="UP001370590">
    <property type="component" value="Unassembled WGS sequence"/>
</dbReference>
<dbReference type="PROSITE" id="PS50889">
    <property type="entry name" value="S4"/>
    <property type="match status" value="1"/>
</dbReference>
<dbReference type="Pfam" id="PF01479">
    <property type="entry name" value="S4"/>
    <property type="match status" value="1"/>
</dbReference>
<dbReference type="InterPro" id="IPR018496">
    <property type="entry name" value="PsdUridine_synth_RsuA/RluB_CS"/>
</dbReference>
<name>A0ABU8SL89_9LACO</name>
<evidence type="ECO:0000256" key="2">
    <source>
        <dbReference type="ARBA" id="ARBA00023235"/>
    </source>
</evidence>
<dbReference type="PANTHER" id="PTHR47683">
    <property type="entry name" value="PSEUDOURIDINE SYNTHASE FAMILY PROTEIN-RELATED"/>
    <property type="match status" value="1"/>
</dbReference>
<evidence type="ECO:0000256" key="4">
    <source>
        <dbReference type="RuleBase" id="RU003887"/>
    </source>
</evidence>
<comment type="similarity">
    <text evidence="1 4">Belongs to the pseudouridine synthase RsuA family.</text>
</comment>
<keyword evidence="7" id="KW-1185">Reference proteome</keyword>
<dbReference type="InterPro" id="IPR002942">
    <property type="entry name" value="S4_RNA-bd"/>
</dbReference>
<dbReference type="PANTHER" id="PTHR47683:SF2">
    <property type="entry name" value="RNA-BINDING S4 DOMAIN-CONTAINING PROTEIN"/>
    <property type="match status" value="1"/>
</dbReference>
<dbReference type="GO" id="GO:0016853">
    <property type="term" value="F:isomerase activity"/>
    <property type="evidence" value="ECO:0007669"/>
    <property type="project" value="UniProtKB-KW"/>
</dbReference>
<keyword evidence="2 4" id="KW-0413">Isomerase</keyword>
<dbReference type="SUPFAM" id="SSF55120">
    <property type="entry name" value="Pseudouridine synthase"/>
    <property type="match status" value="1"/>
</dbReference>
<dbReference type="InterPro" id="IPR020094">
    <property type="entry name" value="TruA/RsuA/RluB/E/F_N"/>
</dbReference>
<dbReference type="CDD" id="cd00165">
    <property type="entry name" value="S4"/>
    <property type="match status" value="1"/>
</dbReference>
<dbReference type="Pfam" id="PF00849">
    <property type="entry name" value="PseudoU_synth_2"/>
    <property type="match status" value="1"/>
</dbReference>
<dbReference type="InterPro" id="IPR042092">
    <property type="entry name" value="PsdUridine_s_RsuA/RluB/E/F_cat"/>
</dbReference>
<dbReference type="CDD" id="cd02870">
    <property type="entry name" value="PseudoU_synth_RsuA_like"/>
    <property type="match status" value="1"/>
</dbReference>
<gene>
    <name evidence="6" type="ORF">R4146_05780</name>
</gene>
<organism evidence="6 7">
    <name type="scientific">Nicoliella lavandulae</name>
    <dbReference type="NCBI Taxonomy" id="3082954"/>
    <lineage>
        <taxon>Bacteria</taxon>
        <taxon>Bacillati</taxon>
        <taxon>Bacillota</taxon>
        <taxon>Bacilli</taxon>
        <taxon>Lactobacillales</taxon>
        <taxon>Lactobacillaceae</taxon>
        <taxon>Nicoliella</taxon>
    </lineage>
</organism>
<dbReference type="PROSITE" id="PS01149">
    <property type="entry name" value="PSI_RSU"/>
    <property type="match status" value="1"/>
</dbReference>
<sequence>MAERLQKVMAKAGVASRRKSEAIIAAGRVKVNGKVVTELGTKVKNSDEVKVDEVPISREQPVYYLLYKPRQVVSTVSDEKNRKTVMDYFPEVSERIYPVGRLDYDTAGLLLMTNDGDLDNRLTHPKYEINKVYVAKVTGMPSNEEMKRLRLGVVIDGKKTAPAKTKVLETPNNYQVKNAVIQLTIHEGRNHEVKKMFEAIGHPVKKLNRVQYGFLTLGNLKPGEYRPLKKVEVDRLMEMTER</sequence>
<dbReference type="InterPro" id="IPR050343">
    <property type="entry name" value="RsuA_PseudoU_synthase"/>
</dbReference>
<keyword evidence="3" id="KW-0694">RNA-binding</keyword>
<dbReference type="InterPro" id="IPR020103">
    <property type="entry name" value="PsdUridine_synth_cat_dom_sf"/>
</dbReference>
<dbReference type="Gene3D" id="3.30.70.1560">
    <property type="entry name" value="Alpha-L RNA-binding motif"/>
    <property type="match status" value="1"/>
</dbReference>
<reference evidence="6 7" key="1">
    <citation type="submission" date="2023-10" db="EMBL/GenBank/DDBJ databases">
        <title>Nicoliella lavandulae sp. nov. isolated from Lavandula angustifolia flowers.</title>
        <authorList>
            <person name="Alcantara C."/>
            <person name="Zuniga M."/>
            <person name="Landete J.M."/>
            <person name="Monedero V."/>
        </authorList>
    </citation>
    <scope>NUCLEOTIDE SEQUENCE [LARGE SCALE GENOMIC DNA]</scope>
    <source>
        <strain evidence="6 7">Es01</strain>
    </source>
</reference>
<feature type="domain" description="RNA-binding S4" evidence="5">
    <location>
        <begin position="3"/>
        <end position="61"/>
    </location>
</feature>